<keyword evidence="4" id="KW-1185">Reference proteome</keyword>
<dbReference type="InterPro" id="IPR011053">
    <property type="entry name" value="Single_hybrid_motif"/>
</dbReference>
<evidence type="ECO:0000256" key="1">
    <source>
        <dbReference type="ARBA" id="ARBA00023267"/>
    </source>
</evidence>
<evidence type="ECO:0000313" key="3">
    <source>
        <dbReference type="EMBL" id="GAN75955.1"/>
    </source>
</evidence>
<dbReference type="SUPFAM" id="SSF51230">
    <property type="entry name" value="Single hybrid motif"/>
    <property type="match status" value="1"/>
</dbReference>
<evidence type="ECO:0000259" key="2">
    <source>
        <dbReference type="PROSITE" id="PS50968"/>
    </source>
</evidence>
<dbReference type="InterPro" id="IPR000089">
    <property type="entry name" value="Biotin_lipoyl"/>
</dbReference>
<keyword evidence="1" id="KW-0092">Biotin</keyword>
<evidence type="ECO:0000313" key="4">
    <source>
        <dbReference type="Proteomes" id="UP000032680"/>
    </source>
</evidence>
<organism evidence="3 4">
    <name type="scientific">Acidisphaera rubrifaciens HS-AP3</name>
    <dbReference type="NCBI Taxonomy" id="1231350"/>
    <lineage>
        <taxon>Bacteria</taxon>
        <taxon>Pseudomonadati</taxon>
        <taxon>Pseudomonadota</taxon>
        <taxon>Alphaproteobacteria</taxon>
        <taxon>Acetobacterales</taxon>
        <taxon>Acetobacteraceae</taxon>
        <taxon>Acidisphaera</taxon>
    </lineage>
</organism>
<dbReference type="NCBIfam" id="NF004547">
    <property type="entry name" value="PRK05889.1"/>
    <property type="match status" value="1"/>
</dbReference>
<dbReference type="EMBL" id="BANB01000030">
    <property type="protein sequence ID" value="GAN75955.1"/>
    <property type="molecule type" value="Genomic_DNA"/>
</dbReference>
<sequence length="73" mass="7707">MTQTRVLADVSGSVWKIEAAPGDQVAEGDTILLLESMKMEIPVPAPHAGRIAAILVEPEQAVTEGDAVALIER</sequence>
<reference evidence="3 4" key="1">
    <citation type="submission" date="2012-11" db="EMBL/GenBank/DDBJ databases">
        <title>Whole genome sequence of Acidisphaera rubrifaciens HS-AP3.</title>
        <authorList>
            <person name="Azuma Y."/>
            <person name="Higashiura N."/>
            <person name="Hirakawa H."/>
            <person name="Matsushita K."/>
        </authorList>
    </citation>
    <scope>NUCLEOTIDE SEQUENCE [LARGE SCALE GENOMIC DNA]</scope>
    <source>
        <strain evidence="3 4">HS-AP3</strain>
    </source>
</reference>
<dbReference type="PROSITE" id="PS50968">
    <property type="entry name" value="BIOTINYL_LIPOYL"/>
    <property type="match status" value="1"/>
</dbReference>
<comment type="caution">
    <text evidence="3">The sequence shown here is derived from an EMBL/GenBank/DDBJ whole genome shotgun (WGS) entry which is preliminary data.</text>
</comment>
<dbReference type="PANTHER" id="PTHR45266">
    <property type="entry name" value="OXALOACETATE DECARBOXYLASE ALPHA CHAIN"/>
    <property type="match status" value="1"/>
</dbReference>
<gene>
    <name evidence="3" type="ORF">Asru_0030_07</name>
</gene>
<dbReference type="RefSeq" id="WP_048859711.1">
    <property type="nucleotide sequence ID" value="NZ_BANB01000030.1"/>
</dbReference>
<dbReference type="InterPro" id="IPR050709">
    <property type="entry name" value="Biotin_Carboxyl_Carrier/Decarb"/>
</dbReference>
<dbReference type="CDD" id="cd06850">
    <property type="entry name" value="biotinyl_domain"/>
    <property type="match status" value="1"/>
</dbReference>
<dbReference type="OrthoDB" id="163546at2"/>
<name>A0A0D6P2G7_9PROT</name>
<feature type="domain" description="Lipoyl-binding" evidence="2">
    <location>
        <begin position="1"/>
        <end position="72"/>
    </location>
</feature>
<protein>
    <submittedName>
        <fullName evidence="3">Urea carboxylase</fullName>
    </submittedName>
</protein>
<dbReference type="Gene3D" id="2.40.50.100">
    <property type="match status" value="1"/>
</dbReference>
<dbReference type="AlphaFoldDB" id="A0A0D6P2G7"/>
<accession>A0A0D6P2G7</accession>
<proteinExistence type="predicted"/>
<dbReference type="Proteomes" id="UP000032680">
    <property type="component" value="Unassembled WGS sequence"/>
</dbReference>
<dbReference type="PANTHER" id="PTHR45266:SF3">
    <property type="entry name" value="OXALOACETATE DECARBOXYLASE ALPHA CHAIN"/>
    <property type="match status" value="1"/>
</dbReference>
<dbReference type="Pfam" id="PF00364">
    <property type="entry name" value="Biotin_lipoyl"/>
    <property type="match status" value="1"/>
</dbReference>